<dbReference type="GO" id="GO:0034728">
    <property type="term" value="P:nucleosome organization"/>
    <property type="evidence" value="ECO:0007669"/>
    <property type="project" value="TreeGrafter"/>
</dbReference>
<dbReference type="GO" id="GO:0016887">
    <property type="term" value="F:ATP hydrolysis activity"/>
    <property type="evidence" value="ECO:0007669"/>
    <property type="project" value="TreeGrafter"/>
</dbReference>
<proteinExistence type="predicted"/>
<dbReference type="SMART" id="SM00490">
    <property type="entry name" value="HELICc"/>
    <property type="match status" value="1"/>
</dbReference>
<sequence length="146" mass="17394">MVVIDKILKRLFDLKSRLLVFIQMTRMIDILENYCRMKKYEYCRINYNTNNEVVDAQIQEFNNNKNIYILLLSTKYGGLKINLHIADIVILFDFDWNFQVDLQSMSRAHIIENGNKIELGIKKELNEYLLFESKDKYIDTSINKGK</sequence>
<dbReference type="OMA" id="YEYCRIN"/>
<dbReference type="InterPro" id="IPR049730">
    <property type="entry name" value="SNF2/RAD54-like_C"/>
</dbReference>
<dbReference type="AlphaFoldDB" id="A0A1J1HE04"/>
<evidence type="ECO:0000256" key="1">
    <source>
        <dbReference type="ARBA" id="ARBA00022801"/>
    </source>
</evidence>
<dbReference type="GO" id="GO:0003677">
    <property type="term" value="F:DNA binding"/>
    <property type="evidence" value="ECO:0007669"/>
    <property type="project" value="TreeGrafter"/>
</dbReference>
<keyword evidence="1" id="KW-0378">Hydrolase</keyword>
<dbReference type="GO" id="GO:0005634">
    <property type="term" value="C:nucleus"/>
    <property type="evidence" value="ECO:0007669"/>
    <property type="project" value="TreeGrafter"/>
</dbReference>
<organism evidence="4 5">
    <name type="scientific">Plasmodium relictum</name>
    <dbReference type="NCBI Taxonomy" id="85471"/>
    <lineage>
        <taxon>Eukaryota</taxon>
        <taxon>Sar</taxon>
        <taxon>Alveolata</taxon>
        <taxon>Apicomplexa</taxon>
        <taxon>Aconoidasida</taxon>
        <taxon>Haemosporida</taxon>
        <taxon>Plasmodiidae</taxon>
        <taxon>Plasmodium</taxon>
        <taxon>Plasmodium (Haemamoeba)</taxon>
    </lineage>
</organism>
<evidence type="ECO:0000256" key="2">
    <source>
        <dbReference type="ARBA" id="ARBA00023242"/>
    </source>
</evidence>
<evidence type="ECO:0000259" key="3">
    <source>
        <dbReference type="PROSITE" id="PS51194"/>
    </source>
</evidence>
<dbReference type="GO" id="GO:0003682">
    <property type="term" value="F:chromatin binding"/>
    <property type="evidence" value="ECO:0007669"/>
    <property type="project" value="TreeGrafter"/>
</dbReference>
<reference evidence="4 5" key="1">
    <citation type="submission" date="2015-04" db="EMBL/GenBank/DDBJ databases">
        <authorList>
            <consortium name="Pathogen Informatics"/>
        </authorList>
    </citation>
    <scope>NUCLEOTIDE SEQUENCE [LARGE SCALE GENOMIC DNA]</scope>
    <source>
        <strain evidence="4 5">SGS1</strain>
    </source>
</reference>
<dbReference type="CDD" id="cd18793">
    <property type="entry name" value="SF2_C_SNF"/>
    <property type="match status" value="1"/>
</dbReference>
<keyword evidence="2" id="KW-0539">Nucleus</keyword>
<dbReference type="Pfam" id="PF00271">
    <property type="entry name" value="Helicase_C"/>
    <property type="match status" value="1"/>
</dbReference>
<name>A0A1J1HE04_PLARL</name>
<protein>
    <submittedName>
        <fullName evidence="4">Chromatin remodeling protein, putative</fullName>
    </submittedName>
</protein>
<keyword evidence="5" id="KW-1185">Reference proteome</keyword>
<dbReference type="PANTHER" id="PTHR45623:SF49">
    <property type="entry name" value="SWI_SNF-RELATED MATRIX-ASSOCIATED ACTIN-DEPENDENT REGULATOR OF CHROMATIN SUBFAMILY A MEMBER 5"/>
    <property type="match status" value="1"/>
</dbReference>
<dbReference type="Proteomes" id="UP000220158">
    <property type="component" value="Chromosome 13"/>
</dbReference>
<dbReference type="EMBL" id="LN835308">
    <property type="protein sequence ID" value="CRH03773.1"/>
    <property type="molecule type" value="Genomic_DNA"/>
</dbReference>
<dbReference type="GO" id="GO:0140658">
    <property type="term" value="F:ATP-dependent chromatin remodeler activity"/>
    <property type="evidence" value="ECO:0007669"/>
    <property type="project" value="TreeGrafter"/>
</dbReference>
<gene>
    <name evidence="4" type="primary">SNF2L</name>
    <name evidence="4" type="synonym">putative</name>
    <name evidence="4" type="ORF">PRELSG_1313200</name>
</gene>
<dbReference type="OrthoDB" id="448448at2759"/>
<evidence type="ECO:0000313" key="4">
    <source>
        <dbReference type="EMBL" id="CRH03773.1"/>
    </source>
</evidence>
<dbReference type="GO" id="GO:0000785">
    <property type="term" value="C:chromatin"/>
    <property type="evidence" value="ECO:0007669"/>
    <property type="project" value="TreeGrafter"/>
</dbReference>
<dbReference type="PROSITE" id="PS51194">
    <property type="entry name" value="HELICASE_CTER"/>
    <property type="match status" value="1"/>
</dbReference>
<dbReference type="InterPro" id="IPR027417">
    <property type="entry name" value="P-loop_NTPase"/>
</dbReference>
<evidence type="ECO:0000313" key="5">
    <source>
        <dbReference type="Proteomes" id="UP000220158"/>
    </source>
</evidence>
<dbReference type="InterPro" id="IPR001650">
    <property type="entry name" value="Helicase_C-like"/>
</dbReference>
<dbReference type="PANTHER" id="PTHR45623">
    <property type="entry name" value="CHROMODOMAIN-HELICASE-DNA-BINDING PROTEIN 3-RELATED-RELATED"/>
    <property type="match status" value="1"/>
</dbReference>
<dbReference type="GO" id="GO:0042393">
    <property type="term" value="F:histone binding"/>
    <property type="evidence" value="ECO:0007669"/>
    <property type="project" value="TreeGrafter"/>
</dbReference>
<dbReference type="Gene3D" id="3.40.50.300">
    <property type="entry name" value="P-loop containing nucleotide triphosphate hydrolases"/>
    <property type="match status" value="1"/>
</dbReference>
<dbReference type="SUPFAM" id="SSF52540">
    <property type="entry name" value="P-loop containing nucleoside triphosphate hydrolases"/>
    <property type="match status" value="1"/>
</dbReference>
<dbReference type="VEuPathDB" id="PlasmoDB:PRELSG_1313200"/>
<accession>A0A1J1HE04</accession>
<feature type="domain" description="Helicase C-terminal" evidence="3">
    <location>
        <begin position="3"/>
        <end position="146"/>
    </location>
</feature>